<evidence type="ECO:0000313" key="1">
    <source>
        <dbReference type="EMBL" id="KKL77426.1"/>
    </source>
</evidence>
<protein>
    <submittedName>
        <fullName evidence="1">Uncharacterized protein</fullName>
    </submittedName>
</protein>
<reference evidence="1" key="1">
    <citation type="journal article" date="2015" name="Nature">
        <title>Complex archaea that bridge the gap between prokaryotes and eukaryotes.</title>
        <authorList>
            <person name="Spang A."/>
            <person name="Saw J.H."/>
            <person name="Jorgensen S.L."/>
            <person name="Zaremba-Niedzwiedzka K."/>
            <person name="Martijn J."/>
            <person name="Lind A.E."/>
            <person name="van Eijk R."/>
            <person name="Schleper C."/>
            <person name="Guy L."/>
            <person name="Ettema T.J."/>
        </authorList>
    </citation>
    <scope>NUCLEOTIDE SEQUENCE</scope>
</reference>
<gene>
    <name evidence="1" type="ORF">LCGC14_2035010</name>
</gene>
<name>A0A0F9FG53_9ZZZZ</name>
<proteinExistence type="predicted"/>
<organism evidence="1">
    <name type="scientific">marine sediment metagenome</name>
    <dbReference type="NCBI Taxonomy" id="412755"/>
    <lineage>
        <taxon>unclassified sequences</taxon>
        <taxon>metagenomes</taxon>
        <taxon>ecological metagenomes</taxon>
    </lineage>
</organism>
<comment type="caution">
    <text evidence="1">The sequence shown here is derived from an EMBL/GenBank/DDBJ whole genome shotgun (WGS) entry which is preliminary data.</text>
</comment>
<accession>A0A0F9FG53</accession>
<dbReference type="EMBL" id="LAZR01023752">
    <property type="protein sequence ID" value="KKL77426.1"/>
    <property type="molecule type" value="Genomic_DNA"/>
</dbReference>
<dbReference type="AlphaFoldDB" id="A0A0F9FG53"/>
<sequence length="60" mass="7005">MTQTAIMNSLPGTPVYAKPFREDYHPATALWLRDNLGQQLATAERVELERYLFLQKLRLQ</sequence>